<dbReference type="RefSeq" id="WP_379763437.1">
    <property type="nucleotide sequence ID" value="NZ_JBHSCL010000004.1"/>
</dbReference>
<organism evidence="2 3">
    <name type="scientific">Flagellimonas marina</name>
    <dbReference type="NCBI Taxonomy" id="1775168"/>
    <lineage>
        <taxon>Bacteria</taxon>
        <taxon>Pseudomonadati</taxon>
        <taxon>Bacteroidota</taxon>
        <taxon>Flavobacteriia</taxon>
        <taxon>Flavobacteriales</taxon>
        <taxon>Flavobacteriaceae</taxon>
        <taxon>Flagellimonas</taxon>
    </lineage>
</organism>
<dbReference type="EMBL" id="JBHSCL010000004">
    <property type="protein sequence ID" value="MFC4220108.1"/>
    <property type="molecule type" value="Genomic_DNA"/>
</dbReference>
<dbReference type="SUPFAM" id="SSF52218">
    <property type="entry name" value="Flavoproteins"/>
    <property type="match status" value="1"/>
</dbReference>
<evidence type="ECO:0000313" key="3">
    <source>
        <dbReference type="Proteomes" id="UP001595841"/>
    </source>
</evidence>
<name>A0ABV8PLT4_9FLAO</name>
<keyword evidence="3" id="KW-1185">Reference proteome</keyword>
<dbReference type="EC" id="1.-.-.-" evidence="2"/>
<dbReference type="GO" id="GO:0016491">
    <property type="term" value="F:oxidoreductase activity"/>
    <property type="evidence" value="ECO:0007669"/>
    <property type="project" value="UniProtKB-KW"/>
</dbReference>
<accession>A0ABV8PLT4</accession>
<dbReference type="PANTHER" id="PTHR30543">
    <property type="entry name" value="CHROMATE REDUCTASE"/>
    <property type="match status" value="1"/>
</dbReference>
<dbReference type="Pfam" id="PF03358">
    <property type="entry name" value="FMN_red"/>
    <property type="match status" value="1"/>
</dbReference>
<evidence type="ECO:0000259" key="1">
    <source>
        <dbReference type="Pfam" id="PF03358"/>
    </source>
</evidence>
<dbReference type="PANTHER" id="PTHR30543:SF21">
    <property type="entry name" value="NAD(P)H-DEPENDENT FMN REDUCTASE LOT6"/>
    <property type="match status" value="1"/>
</dbReference>
<dbReference type="Proteomes" id="UP001595841">
    <property type="component" value="Unassembled WGS sequence"/>
</dbReference>
<dbReference type="InterPro" id="IPR005025">
    <property type="entry name" value="FMN_Rdtase-like_dom"/>
</dbReference>
<dbReference type="InterPro" id="IPR050712">
    <property type="entry name" value="NAD(P)H-dep_reductase"/>
</dbReference>
<proteinExistence type="predicted"/>
<dbReference type="Gene3D" id="3.40.50.360">
    <property type="match status" value="1"/>
</dbReference>
<sequence>MAAILAFAGSNSSTSINYRLVQYTTSLLENQEFRQLNMTRYPFPMFSEDDEKQKGYSNSLVELKEDIQNAKGLILSVNEHNGNPSAYFKNVLDWLSRLDRNFLEGTKVFLMSTSGGKRGGKGAFEVIKSLLPRFGGEVVATFSLPLFYENFENESISNEELKKEHAVALAAFLETLK</sequence>
<keyword evidence="2" id="KW-0560">Oxidoreductase</keyword>
<dbReference type="InterPro" id="IPR029039">
    <property type="entry name" value="Flavoprotein-like_sf"/>
</dbReference>
<comment type="caution">
    <text evidence="2">The sequence shown here is derived from an EMBL/GenBank/DDBJ whole genome shotgun (WGS) entry which is preliminary data.</text>
</comment>
<reference evidence="3" key="1">
    <citation type="journal article" date="2019" name="Int. J. Syst. Evol. Microbiol.">
        <title>The Global Catalogue of Microorganisms (GCM) 10K type strain sequencing project: providing services to taxonomists for standard genome sequencing and annotation.</title>
        <authorList>
            <consortium name="The Broad Institute Genomics Platform"/>
            <consortium name="The Broad Institute Genome Sequencing Center for Infectious Disease"/>
            <person name="Wu L."/>
            <person name="Ma J."/>
        </authorList>
    </citation>
    <scope>NUCLEOTIDE SEQUENCE [LARGE SCALE GENOMIC DNA]</scope>
    <source>
        <strain evidence="3">CGMCC 1.15774</strain>
    </source>
</reference>
<feature type="domain" description="NADPH-dependent FMN reductase-like" evidence="1">
    <location>
        <begin position="4"/>
        <end position="139"/>
    </location>
</feature>
<protein>
    <submittedName>
        <fullName evidence="2">NADPH-dependent FMN reductase</fullName>
        <ecNumber evidence="2">1.-.-.-</ecNumber>
    </submittedName>
</protein>
<gene>
    <name evidence="2" type="ORF">ACFOWS_08190</name>
</gene>
<evidence type="ECO:0000313" key="2">
    <source>
        <dbReference type="EMBL" id="MFC4220108.1"/>
    </source>
</evidence>